<dbReference type="EMBL" id="LR746276">
    <property type="protein sequence ID" value="CAA7407390.1"/>
    <property type="molecule type" value="Genomic_DNA"/>
</dbReference>
<feature type="transmembrane region" description="Helical" evidence="3">
    <location>
        <begin position="57"/>
        <end position="75"/>
    </location>
</feature>
<sequence>MEPQGRESRRLYSFQRNAVVLASFTHKYVAYLLPALLSVGAVGTCREREDGAAMENMVRFMVDMALAVSANGFAWSRALKRKLERGANVKKLCNVNESFLISSTDILSPYGEMNGLNVVMMFNEMRILSAIPRPLAPVGYRASAKPKKVAARKVARARRCGSVRALYGEDEDLRHCVRTLRRILPGGKRMGVCELICEVESYVTCLELQVGILQSLVGPR</sequence>
<keyword evidence="1" id="KW-0805">Transcription regulation</keyword>
<reference evidence="5" key="1">
    <citation type="submission" date="2020-02" db="EMBL/GenBank/DDBJ databases">
        <authorList>
            <person name="Scholz U."/>
            <person name="Mascher M."/>
            <person name="Fiebig A."/>
        </authorList>
    </citation>
    <scope>NUCLEOTIDE SEQUENCE</scope>
</reference>
<dbReference type="Proteomes" id="UP000663760">
    <property type="component" value="Chromosome 13"/>
</dbReference>
<keyword evidence="3" id="KW-0472">Membrane</keyword>
<dbReference type="InterPro" id="IPR044660">
    <property type="entry name" value="IBH1-like"/>
</dbReference>
<keyword evidence="3" id="KW-0812">Transmembrane</keyword>
<dbReference type="PANTHER" id="PTHR33124:SF42">
    <property type="entry name" value="TRANSCRIPTION FACTOR BHLH146"/>
    <property type="match status" value="1"/>
</dbReference>
<keyword evidence="6" id="KW-1185">Reference proteome</keyword>
<keyword evidence="3" id="KW-1133">Transmembrane helix</keyword>
<gene>
    <name evidence="5" type="ORF">SI8410_13018068</name>
</gene>
<evidence type="ECO:0000256" key="2">
    <source>
        <dbReference type="ARBA" id="ARBA00023163"/>
    </source>
</evidence>
<dbReference type="GO" id="GO:0006355">
    <property type="term" value="P:regulation of DNA-templated transcription"/>
    <property type="evidence" value="ECO:0007669"/>
    <property type="project" value="InterPro"/>
</dbReference>
<dbReference type="PANTHER" id="PTHR33124">
    <property type="entry name" value="TRANSCRIPTION FACTOR IBH1-LIKE 1"/>
    <property type="match status" value="1"/>
</dbReference>
<organism evidence="5 6">
    <name type="scientific">Spirodela intermedia</name>
    <name type="common">Intermediate duckweed</name>
    <dbReference type="NCBI Taxonomy" id="51605"/>
    <lineage>
        <taxon>Eukaryota</taxon>
        <taxon>Viridiplantae</taxon>
        <taxon>Streptophyta</taxon>
        <taxon>Embryophyta</taxon>
        <taxon>Tracheophyta</taxon>
        <taxon>Spermatophyta</taxon>
        <taxon>Magnoliopsida</taxon>
        <taxon>Liliopsida</taxon>
        <taxon>Araceae</taxon>
        <taxon>Lemnoideae</taxon>
        <taxon>Spirodela</taxon>
    </lineage>
</organism>
<evidence type="ECO:0000256" key="1">
    <source>
        <dbReference type="ARBA" id="ARBA00023015"/>
    </source>
</evidence>
<proteinExistence type="predicted"/>
<dbReference type="Pfam" id="PF26576">
    <property type="entry name" value="IBH1_N"/>
    <property type="match status" value="1"/>
</dbReference>
<name>A0A7I8LC03_SPIIN</name>
<dbReference type="AlphaFoldDB" id="A0A7I8LC03"/>
<evidence type="ECO:0000256" key="3">
    <source>
        <dbReference type="SAM" id="Phobius"/>
    </source>
</evidence>
<protein>
    <recommendedName>
        <fullName evidence="4">IBH1-like N-terminal domain-containing protein</fullName>
    </recommendedName>
</protein>
<dbReference type="OrthoDB" id="658598at2759"/>
<accession>A0A7I8LC03</accession>
<evidence type="ECO:0000259" key="4">
    <source>
        <dbReference type="Pfam" id="PF26576"/>
    </source>
</evidence>
<feature type="domain" description="IBH1-like N-terminal" evidence="4">
    <location>
        <begin position="22"/>
        <end position="86"/>
    </location>
</feature>
<feature type="transmembrane region" description="Helical" evidence="3">
    <location>
        <begin position="18"/>
        <end position="37"/>
    </location>
</feature>
<evidence type="ECO:0000313" key="5">
    <source>
        <dbReference type="EMBL" id="CAA7407390.1"/>
    </source>
</evidence>
<evidence type="ECO:0000313" key="6">
    <source>
        <dbReference type="Proteomes" id="UP000663760"/>
    </source>
</evidence>
<dbReference type="InterPro" id="IPR059002">
    <property type="entry name" value="IBH1_N"/>
</dbReference>
<keyword evidence="2" id="KW-0804">Transcription</keyword>